<dbReference type="Proteomes" id="UP001274830">
    <property type="component" value="Unassembled WGS sequence"/>
</dbReference>
<dbReference type="EMBL" id="JAUTXT010000014">
    <property type="protein sequence ID" value="KAK3675449.1"/>
    <property type="molecule type" value="Genomic_DNA"/>
</dbReference>
<keyword evidence="2" id="KW-1185">Reference proteome</keyword>
<reference evidence="1" key="1">
    <citation type="submission" date="2023-07" db="EMBL/GenBank/DDBJ databases">
        <title>Black Yeasts Isolated from many extreme environments.</title>
        <authorList>
            <person name="Coleine C."/>
            <person name="Stajich J.E."/>
            <person name="Selbmann L."/>
        </authorList>
    </citation>
    <scope>NUCLEOTIDE SEQUENCE</scope>
    <source>
        <strain evidence="1">CCFEE 5485</strain>
    </source>
</reference>
<accession>A0AAE0WPM0</accession>
<sequence length="290" mass="32957">MECHMYDGTKESKQNFEDATGIKPMRFAQAWLEEPGSRWSFFHFDYNNPRLAPTAAATGPQLVAQRLVELWAAKTKHWRTVSNLETKSKIVAKLARRSSSMSKTLPPSGQFTSYHPGILCKCKAAIDIPVLNDITGKRSGFLTGWRSKEDLVKAMLALWASHVRGWRSTSKTRREVRTRYHEELKSSGLLRIVENETGVQHALDPHKKDNDDDPLCRYVRVPGKEEGHKGTAVLYAKTEKGGGAGYQPLEFRPCHQECRGWKRVEIDLHEATGPFLEEDIARARVVRAEW</sequence>
<proteinExistence type="predicted"/>
<protein>
    <submittedName>
        <fullName evidence="1">Uncharacterized protein</fullName>
    </submittedName>
</protein>
<name>A0AAE0WPM0_9PEZI</name>
<dbReference type="AlphaFoldDB" id="A0AAE0WPM0"/>
<comment type="caution">
    <text evidence="1">The sequence shown here is derived from an EMBL/GenBank/DDBJ whole genome shotgun (WGS) entry which is preliminary data.</text>
</comment>
<organism evidence="1 2">
    <name type="scientific">Recurvomyces mirabilis</name>
    <dbReference type="NCBI Taxonomy" id="574656"/>
    <lineage>
        <taxon>Eukaryota</taxon>
        <taxon>Fungi</taxon>
        <taxon>Dikarya</taxon>
        <taxon>Ascomycota</taxon>
        <taxon>Pezizomycotina</taxon>
        <taxon>Dothideomycetes</taxon>
        <taxon>Dothideomycetidae</taxon>
        <taxon>Mycosphaerellales</taxon>
        <taxon>Teratosphaeriaceae</taxon>
        <taxon>Recurvomyces</taxon>
    </lineage>
</organism>
<evidence type="ECO:0000313" key="2">
    <source>
        <dbReference type="Proteomes" id="UP001274830"/>
    </source>
</evidence>
<evidence type="ECO:0000313" key="1">
    <source>
        <dbReference type="EMBL" id="KAK3675449.1"/>
    </source>
</evidence>
<gene>
    <name evidence="1" type="ORF">LTR78_004532</name>
</gene>